<dbReference type="EMBL" id="GL883010">
    <property type="protein sequence ID" value="EGG21394.1"/>
    <property type="molecule type" value="Genomic_DNA"/>
</dbReference>
<evidence type="ECO:0000313" key="2">
    <source>
        <dbReference type="EMBL" id="EGG21394.1"/>
    </source>
</evidence>
<name>F4PRV8_CACFS</name>
<gene>
    <name evidence="2" type="ORF">DFA_01276</name>
</gene>
<proteinExistence type="predicted"/>
<feature type="signal peptide" evidence="1">
    <location>
        <begin position="1"/>
        <end position="20"/>
    </location>
</feature>
<evidence type="ECO:0000256" key="1">
    <source>
        <dbReference type="SAM" id="SignalP"/>
    </source>
</evidence>
<dbReference type="KEGG" id="dfa:DFA_01276"/>
<organism evidence="2 3">
    <name type="scientific">Cavenderia fasciculata</name>
    <name type="common">Slime mold</name>
    <name type="synonym">Dictyostelium fasciculatum</name>
    <dbReference type="NCBI Taxonomy" id="261658"/>
    <lineage>
        <taxon>Eukaryota</taxon>
        <taxon>Amoebozoa</taxon>
        <taxon>Evosea</taxon>
        <taxon>Eumycetozoa</taxon>
        <taxon>Dictyostelia</taxon>
        <taxon>Acytosteliales</taxon>
        <taxon>Cavenderiaceae</taxon>
        <taxon>Cavenderia</taxon>
    </lineage>
</organism>
<dbReference type="AlphaFoldDB" id="F4PRV8"/>
<dbReference type="RefSeq" id="XP_004359244.1">
    <property type="nucleotide sequence ID" value="XM_004359187.1"/>
</dbReference>
<dbReference type="GeneID" id="14874116"/>
<accession>F4PRV8</accession>
<keyword evidence="1" id="KW-0732">Signal</keyword>
<feature type="chain" id="PRO_5003313282" evidence="1">
    <location>
        <begin position="21"/>
        <end position="245"/>
    </location>
</feature>
<dbReference type="Proteomes" id="UP000007797">
    <property type="component" value="Unassembled WGS sequence"/>
</dbReference>
<keyword evidence="3" id="KW-1185">Reference proteome</keyword>
<evidence type="ECO:0000313" key="3">
    <source>
        <dbReference type="Proteomes" id="UP000007797"/>
    </source>
</evidence>
<sequence>MKLTLVLIIGLLSCLLVVKGEDQDWNYFQVRDEQLNQFTEQVENEWLNQYEENFQFVSVNWKEIVEHLIAAQKNLFEHLAQATSKGISDYLGGLVSGFQEIANPGKHEACLADKDHIIGAIFGSNPIKVSGKDQESFTLFKKFANFLNHIADAMDSLPGDTIANCLFKWESMNLRECAHHISTEPNLAQYFVHQGLKMVQSVPAILVQVRDMNIQLLHGDLAGAGTAVGKILGLISVAVWGVPPS</sequence>
<protein>
    <submittedName>
        <fullName evidence="2">Uncharacterized protein</fullName>
    </submittedName>
</protein>
<reference evidence="3" key="1">
    <citation type="journal article" date="2011" name="Genome Res.">
        <title>Phylogeny-wide analysis of social amoeba genomes highlights ancient origins for complex intercellular communication.</title>
        <authorList>
            <person name="Heidel A.J."/>
            <person name="Lawal H.M."/>
            <person name="Felder M."/>
            <person name="Schilde C."/>
            <person name="Helps N.R."/>
            <person name="Tunggal B."/>
            <person name="Rivero F."/>
            <person name="John U."/>
            <person name="Schleicher M."/>
            <person name="Eichinger L."/>
            <person name="Platzer M."/>
            <person name="Noegel A.A."/>
            <person name="Schaap P."/>
            <person name="Gloeckner G."/>
        </authorList>
    </citation>
    <scope>NUCLEOTIDE SEQUENCE [LARGE SCALE GENOMIC DNA]</scope>
    <source>
        <strain evidence="3">SH3</strain>
    </source>
</reference>